<dbReference type="AlphaFoldDB" id="A0A9X1KP40"/>
<evidence type="ECO:0000256" key="1">
    <source>
        <dbReference type="SAM" id="Phobius"/>
    </source>
</evidence>
<protein>
    <submittedName>
        <fullName evidence="3">DUF3592 domain-containing protein</fullName>
    </submittedName>
</protein>
<gene>
    <name evidence="3" type="ORF">K6T82_02750</name>
</gene>
<dbReference type="Pfam" id="PF12158">
    <property type="entry name" value="DUF3592"/>
    <property type="match status" value="1"/>
</dbReference>
<evidence type="ECO:0000259" key="2">
    <source>
        <dbReference type="Pfam" id="PF12158"/>
    </source>
</evidence>
<organism evidence="3 4">
    <name type="scientific">Flavobacterium potami</name>
    <dbReference type="NCBI Taxonomy" id="2872310"/>
    <lineage>
        <taxon>Bacteria</taxon>
        <taxon>Pseudomonadati</taxon>
        <taxon>Bacteroidota</taxon>
        <taxon>Flavobacteriia</taxon>
        <taxon>Flavobacteriales</taxon>
        <taxon>Flavobacteriaceae</taxon>
        <taxon>Flavobacterium</taxon>
    </lineage>
</organism>
<evidence type="ECO:0000313" key="3">
    <source>
        <dbReference type="EMBL" id="MBZ4033667.1"/>
    </source>
</evidence>
<dbReference type="RefSeq" id="WP_223704480.1">
    <property type="nucleotide sequence ID" value="NZ_JAINUY010000001.1"/>
</dbReference>
<reference evidence="3 4" key="1">
    <citation type="journal article" date="2023" name="Antonie Van Leeuwenhoek">
        <title>Flavobacterium potami sp. nov., a multi-metal resistance genes harbouring bacterium isolated from shallow river silt.</title>
        <authorList>
            <person name="Li S."/>
            <person name="Mao S."/>
            <person name="Mu W."/>
            <person name="Guo B."/>
            <person name="Li C."/>
            <person name="Zhu Q."/>
            <person name="Hou X."/>
            <person name="Zhao Y."/>
            <person name="Wei S."/>
            <person name="Liu H."/>
            <person name="Liu A."/>
        </authorList>
    </citation>
    <scope>NUCLEOTIDE SEQUENCE [LARGE SCALE GENOMIC DNA]</scope>
    <source>
        <strain evidence="3 4">17A</strain>
    </source>
</reference>
<feature type="domain" description="DUF3592" evidence="2">
    <location>
        <begin position="39"/>
        <end position="108"/>
    </location>
</feature>
<evidence type="ECO:0000313" key="4">
    <source>
        <dbReference type="Proteomes" id="UP001139366"/>
    </source>
</evidence>
<proteinExistence type="predicted"/>
<accession>A0A9X1KP40</accession>
<keyword evidence="1" id="KW-0472">Membrane</keyword>
<name>A0A9X1KP40_9FLAO</name>
<comment type="caution">
    <text evidence="3">The sequence shown here is derived from an EMBL/GenBank/DDBJ whole genome shotgun (WGS) entry which is preliminary data.</text>
</comment>
<keyword evidence="1" id="KW-0812">Transmembrane</keyword>
<dbReference type="InterPro" id="IPR021994">
    <property type="entry name" value="DUF3592"/>
</dbReference>
<dbReference type="EMBL" id="JAINUY010000001">
    <property type="protein sequence ID" value="MBZ4033667.1"/>
    <property type="molecule type" value="Genomic_DNA"/>
</dbReference>
<dbReference type="Proteomes" id="UP001139366">
    <property type="component" value="Unassembled WGS sequence"/>
</dbReference>
<keyword evidence="1" id="KW-1133">Transmembrane helix</keyword>
<feature type="transmembrane region" description="Helical" evidence="1">
    <location>
        <begin position="7"/>
        <end position="27"/>
    </location>
</feature>
<sequence>MKAFSIFNYVFAIIGAGLMAGAIYLYVDKQAFLEKAETVQGTVVEMIPKRSKESTTYSPVVSFKTKTGQTITYTSSTSSNPPSYNVGESVTIFYDPADPNDAEINGFFSLWLGVLILGFIGTVFFLIGFLGILFRWLKNKKAQNLRETGKPIAAKFTQVQLNTNQSLNGRNPFQILSQWQDPQTNELYVFKSESIWYDPTEFINTETVRVFIDPQNPKNYVMDTSFLPVLKN</sequence>
<feature type="transmembrane region" description="Helical" evidence="1">
    <location>
        <begin position="110"/>
        <end position="137"/>
    </location>
</feature>
<keyword evidence="4" id="KW-1185">Reference proteome</keyword>